<evidence type="ECO:0000313" key="3">
    <source>
        <dbReference type="WBParaSite" id="ACAC_0000406801-mRNA-1"/>
    </source>
</evidence>
<dbReference type="GO" id="GO:0008270">
    <property type="term" value="F:zinc ion binding"/>
    <property type="evidence" value="ECO:0007669"/>
    <property type="project" value="InterPro"/>
</dbReference>
<dbReference type="Gene3D" id="3.30.2010.30">
    <property type="match status" value="1"/>
</dbReference>
<dbReference type="SUPFAM" id="SSF63737">
    <property type="entry name" value="Leukotriene A4 hydrolase N-terminal domain"/>
    <property type="match status" value="1"/>
</dbReference>
<sequence length="257" mass="29867">MRTLKEQSRVHYDISIKTYLPFYVQFPPSKNLTFDGRVVITIKVLKPVREVVLNMKNITLDPVKCSVITNGKTVEIERVIELEKLEKFRAKGNVKEDVRNRSGHSIRAHICSSNGALFRRAALQGELDERSCRYFKALVKLRYRLKGSAELEMEAGSDWKVSKFSTTPRMSSYLLAILVSEFGYIEKYTKTGVRFRVWSRPEAKNMTQYALDSGVRCLEFYEDYFGIKYPLKKQDMVALPDFSYGAMENWGLITYRY</sequence>
<dbReference type="Pfam" id="PF01433">
    <property type="entry name" value="Peptidase_M1"/>
    <property type="match status" value="1"/>
</dbReference>
<dbReference type="InterPro" id="IPR001930">
    <property type="entry name" value="Peptidase_M1"/>
</dbReference>
<dbReference type="InterPro" id="IPR042097">
    <property type="entry name" value="Aminopeptidase_N-like_N_sf"/>
</dbReference>
<dbReference type="GO" id="GO:0043171">
    <property type="term" value="P:peptide catabolic process"/>
    <property type="evidence" value="ECO:0007669"/>
    <property type="project" value="TreeGrafter"/>
</dbReference>
<dbReference type="STRING" id="6313.A0A0K0D1X3"/>
<dbReference type="Proteomes" id="UP000035642">
    <property type="component" value="Unassembled WGS sequence"/>
</dbReference>
<dbReference type="GO" id="GO:0016020">
    <property type="term" value="C:membrane"/>
    <property type="evidence" value="ECO:0007669"/>
    <property type="project" value="TreeGrafter"/>
</dbReference>
<name>A0A0K0D1X3_ANGCA</name>
<proteinExistence type="predicted"/>
<dbReference type="Gene3D" id="2.60.40.1730">
    <property type="entry name" value="tricorn interacting facor f3 domain"/>
    <property type="match status" value="2"/>
</dbReference>
<dbReference type="GO" id="GO:0005615">
    <property type="term" value="C:extracellular space"/>
    <property type="evidence" value="ECO:0007669"/>
    <property type="project" value="TreeGrafter"/>
</dbReference>
<dbReference type="WBParaSite" id="ACAC_0000406801-mRNA-1">
    <property type="protein sequence ID" value="ACAC_0000406801-mRNA-1"/>
    <property type="gene ID" value="ACAC_0000406801"/>
</dbReference>
<keyword evidence="2" id="KW-1185">Reference proteome</keyword>
<dbReference type="GO" id="GO:0005737">
    <property type="term" value="C:cytoplasm"/>
    <property type="evidence" value="ECO:0007669"/>
    <property type="project" value="TreeGrafter"/>
</dbReference>
<dbReference type="InterPro" id="IPR014782">
    <property type="entry name" value="Peptidase_M1_dom"/>
</dbReference>
<dbReference type="GO" id="GO:0042277">
    <property type="term" value="F:peptide binding"/>
    <property type="evidence" value="ECO:0007669"/>
    <property type="project" value="TreeGrafter"/>
</dbReference>
<evidence type="ECO:0000313" key="2">
    <source>
        <dbReference type="Proteomes" id="UP000035642"/>
    </source>
</evidence>
<dbReference type="SUPFAM" id="SSF55486">
    <property type="entry name" value="Metalloproteases ('zincins'), catalytic domain"/>
    <property type="match status" value="1"/>
</dbReference>
<dbReference type="GO" id="GO:0070006">
    <property type="term" value="F:metalloaminopeptidase activity"/>
    <property type="evidence" value="ECO:0007669"/>
    <property type="project" value="TreeGrafter"/>
</dbReference>
<dbReference type="PANTHER" id="PTHR11533:SF301">
    <property type="entry name" value="AMINOPEPTIDASE"/>
    <property type="match status" value="1"/>
</dbReference>
<feature type="domain" description="Peptidase M1 membrane alanine aminopeptidase" evidence="1">
    <location>
        <begin position="209"/>
        <end position="256"/>
    </location>
</feature>
<dbReference type="PANTHER" id="PTHR11533">
    <property type="entry name" value="PROTEASE M1 ZINC METALLOPROTEASE"/>
    <property type="match status" value="1"/>
</dbReference>
<reference evidence="2" key="1">
    <citation type="submission" date="2012-09" db="EMBL/GenBank/DDBJ databases">
        <authorList>
            <person name="Martin A.A."/>
        </authorList>
    </citation>
    <scope>NUCLEOTIDE SEQUENCE</scope>
</reference>
<organism evidence="2 3">
    <name type="scientific">Angiostrongylus cantonensis</name>
    <name type="common">Rat lungworm</name>
    <dbReference type="NCBI Taxonomy" id="6313"/>
    <lineage>
        <taxon>Eukaryota</taxon>
        <taxon>Metazoa</taxon>
        <taxon>Ecdysozoa</taxon>
        <taxon>Nematoda</taxon>
        <taxon>Chromadorea</taxon>
        <taxon>Rhabditida</taxon>
        <taxon>Rhabditina</taxon>
        <taxon>Rhabditomorpha</taxon>
        <taxon>Strongyloidea</taxon>
        <taxon>Metastrongylidae</taxon>
        <taxon>Angiostrongylus</taxon>
    </lineage>
</organism>
<dbReference type="PRINTS" id="PR00756">
    <property type="entry name" value="ALADIPTASE"/>
</dbReference>
<dbReference type="AlphaFoldDB" id="A0A0K0D1X3"/>
<reference evidence="3" key="2">
    <citation type="submission" date="2017-02" db="UniProtKB">
        <authorList>
            <consortium name="WormBaseParasite"/>
        </authorList>
    </citation>
    <scope>IDENTIFICATION</scope>
</reference>
<dbReference type="GO" id="GO:0006508">
    <property type="term" value="P:proteolysis"/>
    <property type="evidence" value="ECO:0007669"/>
    <property type="project" value="InterPro"/>
</dbReference>
<evidence type="ECO:0000259" key="1">
    <source>
        <dbReference type="Pfam" id="PF01433"/>
    </source>
</evidence>
<accession>A0A0K0D1X3</accession>
<dbReference type="InterPro" id="IPR050344">
    <property type="entry name" value="Peptidase_M1_aminopeptidases"/>
</dbReference>
<protein>
    <submittedName>
        <fullName evidence="3">Peptidase_M1 domain-containing protein</fullName>
    </submittedName>
</protein>